<sequence length="57" mass="6574">MNKVREIGNTRIKLPMEVVILKPQNGQILKLEDVFSYFTSEFIHAKTELLQGSSKPR</sequence>
<evidence type="ECO:0000313" key="2">
    <source>
        <dbReference type="Proteomes" id="UP000187203"/>
    </source>
</evidence>
<dbReference type="Proteomes" id="UP000187203">
    <property type="component" value="Unassembled WGS sequence"/>
</dbReference>
<proteinExistence type="predicted"/>
<dbReference type="AlphaFoldDB" id="A0A1R3L4H5"/>
<reference evidence="2" key="1">
    <citation type="submission" date="2013-09" db="EMBL/GenBank/DDBJ databases">
        <title>Corchorus olitorius genome sequencing.</title>
        <authorList>
            <person name="Alam M."/>
            <person name="Haque M.S."/>
            <person name="Islam M.S."/>
            <person name="Emdad E.M."/>
            <person name="Islam M.M."/>
            <person name="Ahmed B."/>
            <person name="Halim A."/>
            <person name="Hossen Q.M.M."/>
            <person name="Hossain M.Z."/>
            <person name="Ahmed R."/>
            <person name="Khan M.M."/>
            <person name="Islam R."/>
            <person name="Rashid M.M."/>
            <person name="Khan S.A."/>
            <person name="Rahman M.S."/>
            <person name="Alam M."/>
            <person name="Yahiya A.S."/>
            <person name="Khan M.S."/>
            <person name="Azam M.S."/>
            <person name="Haque T."/>
            <person name="Lashkar M.Z.H."/>
            <person name="Akhand A.I."/>
            <person name="Morshed G."/>
            <person name="Roy S."/>
            <person name="Uddin K.S."/>
            <person name="Rabeya T."/>
            <person name="Hossain A.S."/>
            <person name="Chowdhury A."/>
            <person name="Snigdha A.R."/>
            <person name="Mortoza M.S."/>
            <person name="Matin S.A."/>
            <person name="Hoque S.M.E."/>
            <person name="Islam M.K."/>
            <person name="Roy D.K."/>
            <person name="Haider R."/>
            <person name="Moosa M.M."/>
            <person name="Elias S.M."/>
            <person name="Hasan A.M."/>
            <person name="Jahan S."/>
            <person name="Shafiuddin M."/>
            <person name="Mahmood N."/>
            <person name="Shommy N.S."/>
        </authorList>
    </citation>
    <scope>NUCLEOTIDE SEQUENCE [LARGE SCALE GENOMIC DNA]</scope>
    <source>
        <strain evidence="2">cv. O-4</strain>
    </source>
</reference>
<protein>
    <submittedName>
        <fullName evidence="1">Uncharacterized protein</fullName>
    </submittedName>
</protein>
<gene>
    <name evidence="1" type="ORF">COLO4_00141</name>
</gene>
<keyword evidence="2" id="KW-1185">Reference proteome</keyword>
<accession>A0A1R3L4H5</accession>
<evidence type="ECO:0000313" key="1">
    <source>
        <dbReference type="EMBL" id="OMP14241.1"/>
    </source>
</evidence>
<comment type="caution">
    <text evidence="1">The sequence shown here is derived from an EMBL/GenBank/DDBJ whole genome shotgun (WGS) entry which is preliminary data.</text>
</comment>
<organism evidence="1 2">
    <name type="scientific">Corchorus olitorius</name>
    <dbReference type="NCBI Taxonomy" id="93759"/>
    <lineage>
        <taxon>Eukaryota</taxon>
        <taxon>Viridiplantae</taxon>
        <taxon>Streptophyta</taxon>
        <taxon>Embryophyta</taxon>
        <taxon>Tracheophyta</taxon>
        <taxon>Spermatophyta</taxon>
        <taxon>Magnoliopsida</taxon>
        <taxon>eudicotyledons</taxon>
        <taxon>Gunneridae</taxon>
        <taxon>Pentapetalae</taxon>
        <taxon>rosids</taxon>
        <taxon>malvids</taxon>
        <taxon>Malvales</taxon>
        <taxon>Malvaceae</taxon>
        <taxon>Grewioideae</taxon>
        <taxon>Apeibeae</taxon>
        <taxon>Corchorus</taxon>
    </lineage>
</organism>
<dbReference type="EMBL" id="AWUE01000955">
    <property type="protein sequence ID" value="OMP14241.1"/>
    <property type="molecule type" value="Genomic_DNA"/>
</dbReference>
<name>A0A1R3L4H5_9ROSI</name>